<name>A0AB39BZM2_9CAUD</name>
<evidence type="ECO:0000313" key="1">
    <source>
        <dbReference type="EMBL" id="XDI97818.1"/>
    </source>
</evidence>
<reference evidence="1" key="1">
    <citation type="submission" date="2024-06" db="EMBL/GenBank/DDBJ databases">
        <authorList>
            <person name="Agudelo-Romero P."/>
            <person name="Caparros-Martin J.A."/>
            <person name="Sharma A."/>
            <person name="Saladie M."/>
            <person name="Stick S.M."/>
            <person name="O'Gara F."/>
        </authorList>
    </citation>
    <scope>NUCLEOTIDE SEQUENCE</scope>
    <source>
        <strain evidence="1">VContig1</strain>
    </source>
</reference>
<proteinExistence type="predicted"/>
<organism evidence="1">
    <name type="scientific">Pakpunavirus sp</name>
    <dbReference type="NCBI Taxonomy" id="2833053"/>
    <lineage>
        <taxon>Viruses</taxon>
        <taxon>Duplodnaviria</taxon>
        <taxon>Heunggongvirae</taxon>
        <taxon>Uroviricota</taxon>
        <taxon>Caudoviricetes</taxon>
        <taxon>Vandenendeviridae</taxon>
        <taxon>Skurskavirinae</taxon>
        <taxon>Pakpunavirus</taxon>
    </lineage>
</organism>
<dbReference type="EMBL" id="PP986815">
    <property type="protein sequence ID" value="XDI97818.1"/>
    <property type="molecule type" value="Genomic_DNA"/>
</dbReference>
<sequence>MSRVPGPPGKATTPSGFSSSICRFRIGPARLPYFSHSARQRGSFTSRFSAHSRAQRSAPGASPWMISLMPRVSRMWSSTSKTRARSA</sequence>
<protein>
    <submittedName>
        <fullName evidence="1">Uncharacterized protein</fullName>
    </submittedName>
</protein>
<accession>A0AB39BZM2</accession>